<keyword evidence="5 8" id="KW-0812">Transmembrane</keyword>
<feature type="domain" description="ABC transmembrane type-1" evidence="9">
    <location>
        <begin position="367"/>
        <end position="565"/>
    </location>
</feature>
<feature type="transmembrane region" description="Helical" evidence="8">
    <location>
        <begin position="404"/>
        <end position="427"/>
    </location>
</feature>
<dbReference type="InterPro" id="IPR035906">
    <property type="entry name" value="MetI-like_sf"/>
</dbReference>
<feature type="transmembrane region" description="Helical" evidence="8">
    <location>
        <begin position="73"/>
        <end position="100"/>
    </location>
</feature>
<comment type="subcellular location">
    <subcellularLocation>
        <location evidence="1">Cell inner membrane</location>
        <topology evidence="1">Multi-pass membrane protein</topology>
    </subcellularLocation>
    <subcellularLocation>
        <location evidence="8">Cell membrane</location>
        <topology evidence="8">Multi-pass membrane protein</topology>
    </subcellularLocation>
</comment>
<gene>
    <name evidence="10" type="ORF">HPDFL43_13335</name>
</gene>
<keyword evidence="3" id="KW-1003">Cell membrane</keyword>
<dbReference type="OrthoDB" id="27542at2"/>
<sequence length="603" mass="63088">MTVSDIAGPRIRLRGPVRFKWRWREGTGLALLLAAAILVLSILPVGRLLLTALEGGAGAFWSVLNTGDVRQATLNTLVIAFGSGAVAMGIGLVFSLALAVTNMRGRGAMAFIMVLSLMIAPQISALAFKTLAGPASPLLKLIGLAPAPGTPNPMLGEFGIILVMGLHHAPLVAITLAAGLSSLPRPLIEAALLDGASPWQVVRRIIMPLLGPFLLSAAILVFVAGTGNFGIPALLGLPVGYLTLPTLLYQKLASFGPSTINDAAAISVLIAAIAGTGVVAAGWLLARRQSRLEADFPLEPFWKLGRARLPIEIGVWCFIAVAILLPLASLVATSLVPAYGVRLSLESLTLAQYWEVLLRQDLTVRAFENSMLFAGAAALSLACLALGFAYLLDRAGAKLKAASLALIELPYAAPGIVLAIACILLFIKPLPVIGISIYATPWIILFAYHARFLAIALKPVLAAMATLDSAVEEAAICDGARLGQRLRYIIMPMVLPAVLAGALMVFLLAFNELTVSALLWSAGNETLGVALLSLEDAGLGSEAAAVAVAASVLVCLLMLILQLLARRLPENALPWQALGGRRLRSERAGILRSREGNGAVASG</sequence>
<dbReference type="PROSITE" id="PS50928">
    <property type="entry name" value="ABC_TM1"/>
    <property type="match status" value="2"/>
</dbReference>
<name>A9DE23_HOEPD</name>
<feature type="transmembrane region" description="Helical" evidence="8">
    <location>
        <begin position="313"/>
        <end position="339"/>
    </location>
</feature>
<feature type="transmembrane region" description="Helical" evidence="8">
    <location>
        <begin position="371"/>
        <end position="392"/>
    </location>
</feature>
<evidence type="ECO:0000313" key="11">
    <source>
        <dbReference type="Proteomes" id="UP000004291"/>
    </source>
</evidence>
<feature type="transmembrane region" description="Helical" evidence="8">
    <location>
        <begin position="107"/>
        <end position="128"/>
    </location>
</feature>
<organism evidence="10 11">
    <name type="scientific">Hoeflea phototrophica (strain DSM 17068 / NCIMB 14078 / DFL-43)</name>
    <dbReference type="NCBI Taxonomy" id="411684"/>
    <lineage>
        <taxon>Bacteria</taxon>
        <taxon>Pseudomonadati</taxon>
        <taxon>Pseudomonadota</taxon>
        <taxon>Alphaproteobacteria</taxon>
        <taxon>Hyphomicrobiales</taxon>
        <taxon>Rhizobiaceae</taxon>
        <taxon>Hoeflea</taxon>
    </lineage>
</organism>
<comment type="caution">
    <text evidence="10">The sequence shown here is derived from an EMBL/GenBank/DDBJ whole genome shotgun (WGS) entry which is preliminary data.</text>
</comment>
<feature type="transmembrane region" description="Helical" evidence="8">
    <location>
        <begin position="543"/>
        <end position="565"/>
    </location>
</feature>
<dbReference type="Gene3D" id="1.10.3720.10">
    <property type="entry name" value="MetI-like"/>
    <property type="match status" value="2"/>
</dbReference>
<dbReference type="SUPFAM" id="SSF161098">
    <property type="entry name" value="MetI-like"/>
    <property type="match status" value="2"/>
</dbReference>
<dbReference type="EMBL" id="ABIA03000004">
    <property type="protein sequence ID" value="EDQ31950.1"/>
    <property type="molecule type" value="Genomic_DNA"/>
</dbReference>
<feature type="domain" description="ABC transmembrane type-1" evidence="9">
    <location>
        <begin position="73"/>
        <end position="281"/>
    </location>
</feature>
<feature type="transmembrane region" description="Helical" evidence="8">
    <location>
        <begin position="264"/>
        <end position="286"/>
    </location>
</feature>
<evidence type="ECO:0000259" key="9">
    <source>
        <dbReference type="PROSITE" id="PS50928"/>
    </source>
</evidence>
<dbReference type="PANTHER" id="PTHR43357:SF3">
    <property type="entry name" value="FE(3+)-TRANSPORT SYSTEM PERMEASE PROTEIN FBPB 2"/>
    <property type="match status" value="1"/>
</dbReference>
<dbReference type="eggNOG" id="COG1178">
    <property type="taxonomic scope" value="Bacteria"/>
</dbReference>
<evidence type="ECO:0000256" key="7">
    <source>
        <dbReference type="ARBA" id="ARBA00023136"/>
    </source>
</evidence>
<evidence type="ECO:0000256" key="5">
    <source>
        <dbReference type="ARBA" id="ARBA00022692"/>
    </source>
</evidence>
<evidence type="ECO:0000256" key="8">
    <source>
        <dbReference type="RuleBase" id="RU363032"/>
    </source>
</evidence>
<dbReference type="STRING" id="411684.HPDFL43_13335"/>
<dbReference type="GO" id="GO:0005886">
    <property type="term" value="C:plasma membrane"/>
    <property type="evidence" value="ECO:0007669"/>
    <property type="project" value="UniProtKB-SubCell"/>
</dbReference>
<dbReference type="HOGENOM" id="CLU_021838_2_1_5"/>
<evidence type="ECO:0000256" key="4">
    <source>
        <dbReference type="ARBA" id="ARBA00022519"/>
    </source>
</evidence>
<dbReference type="AlphaFoldDB" id="A9DE23"/>
<keyword evidence="7 8" id="KW-0472">Membrane</keyword>
<dbReference type="Pfam" id="PF00528">
    <property type="entry name" value="BPD_transp_1"/>
    <property type="match status" value="2"/>
</dbReference>
<evidence type="ECO:0000313" key="10">
    <source>
        <dbReference type="EMBL" id="EDQ31950.1"/>
    </source>
</evidence>
<reference evidence="10 11" key="1">
    <citation type="submission" date="2007-10" db="EMBL/GenBank/DDBJ databases">
        <authorList>
            <person name="Wagner-Dobler I."/>
            <person name="Ferriera S."/>
            <person name="Johnson J."/>
            <person name="Kravitz S."/>
            <person name="Beeson K."/>
            <person name="Sutton G."/>
            <person name="Rogers Y.-H."/>
            <person name="Friedman R."/>
            <person name="Frazier M."/>
            <person name="Venter J.C."/>
        </authorList>
    </citation>
    <scope>NUCLEOTIDE SEQUENCE [LARGE SCALE GENOMIC DNA]</scope>
    <source>
        <strain evidence="10 11">DFL-43</strain>
    </source>
</reference>
<feature type="transmembrane region" description="Helical" evidence="8">
    <location>
        <begin position="213"/>
        <end position="244"/>
    </location>
</feature>
<dbReference type="Proteomes" id="UP000004291">
    <property type="component" value="Chromosome"/>
</dbReference>
<dbReference type="PANTHER" id="PTHR43357">
    <property type="entry name" value="INNER MEMBRANE ABC TRANSPORTER PERMEASE PROTEIN YDCV"/>
    <property type="match status" value="1"/>
</dbReference>
<feature type="transmembrane region" description="Helical" evidence="8">
    <location>
        <begin position="28"/>
        <end position="53"/>
    </location>
</feature>
<keyword evidence="2 8" id="KW-0813">Transport</keyword>
<dbReference type="CDD" id="cd06261">
    <property type="entry name" value="TM_PBP2"/>
    <property type="match status" value="2"/>
</dbReference>
<feature type="transmembrane region" description="Helical" evidence="8">
    <location>
        <begin position="158"/>
        <end position="180"/>
    </location>
</feature>
<keyword evidence="4" id="KW-0997">Cell inner membrane</keyword>
<evidence type="ECO:0000256" key="1">
    <source>
        <dbReference type="ARBA" id="ARBA00004429"/>
    </source>
</evidence>
<dbReference type="InterPro" id="IPR000515">
    <property type="entry name" value="MetI-like"/>
</dbReference>
<feature type="transmembrane region" description="Helical" evidence="8">
    <location>
        <begin position="488"/>
        <end position="510"/>
    </location>
</feature>
<proteinExistence type="inferred from homology"/>
<evidence type="ECO:0000256" key="2">
    <source>
        <dbReference type="ARBA" id="ARBA00022448"/>
    </source>
</evidence>
<accession>A9DE23</accession>
<reference evidence="10 11" key="2">
    <citation type="submission" date="2012-06" db="EMBL/GenBank/DDBJ databases">
        <authorList>
            <person name="Fiebig A."/>
        </authorList>
    </citation>
    <scope>NUCLEOTIDE SEQUENCE [LARGE SCALE GENOMIC DNA]</scope>
    <source>
        <strain evidence="10 11">DFL-43</strain>
    </source>
</reference>
<evidence type="ECO:0000256" key="6">
    <source>
        <dbReference type="ARBA" id="ARBA00022989"/>
    </source>
</evidence>
<protein>
    <submittedName>
        <fullName evidence="10">ABC-type Fe3+ transport system, permease component</fullName>
    </submittedName>
</protein>
<dbReference type="RefSeq" id="WP_007198431.1">
    <property type="nucleotide sequence ID" value="NZ_CM002917.1"/>
</dbReference>
<comment type="similarity">
    <text evidence="8">Belongs to the binding-protein-dependent transport system permease family.</text>
</comment>
<dbReference type="GO" id="GO:0055085">
    <property type="term" value="P:transmembrane transport"/>
    <property type="evidence" value="ECO:0007669"/>
    <property type="project" value="InterPro"/>
</dbReference>
<evidence type="ECO:0000256" key="3">
    <source>
        <dbReference type="ARBA" id="ARBA00022475"/>
    </source>
</evidence>
<feature type="transmembrane region" description="Helical" evidence="8">
    <location>
        <begin position="433"/>
        <end position="454"/>
    </location>
</feature>
<keyword evidence="6 8" id="KW-1133">Transmembrane helix</keyword>
<keyword evidence="11" id="KW-1185">Reference proteome</keyword>